<dbReference type="AlphaFoldDB" id="A0AA39JSS2"/>
<name>A0AA39JSS2_9AGAR</name>
<gene>
    <name evidence="2" type="ORF">EV421DRAFT_1902250</name>
</gene>
<dbReference type="Proteomes" id="UP001175226">
    <property type="component" value="Unassembled WGS sequence"/>
</dbReference>
<evidence type="ECO:0000313" key="2">
    <source>
        <dbReference type="EMBL" id="KAK0445888.1"/>
    </source>
</evidence>
<protein>
    <recommendedName>
        <fullName evidence="4">F-box domain-containing protein</fullName>
    </recommendedName>
</protein>
<keyword evidence="3" id="KW-1185">Reference proteome</keyword>
<evidence type="ECO:0008006" key="4">
    <source>
        <dbReference type="Google" id="ProtNLM"/>
    </source>
</evidence>
<comment type="caution">
    <text evidence="2">The sequence shown here is derived from an EMBL/GenBank/DDBJ whole genome shotgun (WGS) entry which is preliminary data.</text>
</comment>
<proteinExistence type="predicted"/>
<accession>A0AA39JSS2</accession>
<sequence length="541" mass="60759">MSASPPLALPVTSDDSDESPPMHRIFTIPELVTAIIRELGWMQSLVHGPLTVCKLWAEITMDLIWRVVDDPGAIFRLLAPVKEQPSDDEDGVYGYHYTFKTLPTPSGWARFNLYRRRIRVLNDGALGVSCRPVINDIAVLQPDSTAFLPNLTELSWEYAHGDLWRESVFFMHEGIKKFSLLLELREHETHKTILQYFEHMAVRMPHLQSFYLDLLYYDATASQAHIGPALSWLLPKLRSLKVLKLSPVLDLYDVISSTASLPNLETIDASVVGSLFPFYPPTSNVTLARDLQNLSLSISYPEATTHLLCTEFPVLTELSLSSHKPESQISTRTLTRAIALHCESLRDISLIANNADGLDLTSDRHITLADIQPLFGCRSVVRFSITHVLPLHLTNNDIRSLLTNWSTVVDLYLNQSPSHVLPPGSEPYSNWETLAVVAEHGGHLEHLGLHLNGFAKIPPCVGVASLPKLKRLSVGTSKLPSKMKEVLGPARFLSQFLTLQCQVDCFYKSPDRAGWNTLSELLDSFIRVRMEERELARTRIC</sequence>
<dbReference type="InterPro" id="IPR032675">
    <property type="entry name" value="LRR_dom_sf"/>
</dbReference>
<dbReference type="SUPFAM" id="SSF52047">
    <property type="entry name" value="RNI-like"/>
    <property type="match status" value="1"/>
</dbReference>
<organism evidence="2 3">
    <name type="scientific">Armillaria borealis</name>
    <dbReference type="NCBI Taxonomy" id="47425"/>
    <lineage>
        <taxon>Eukaryota</taxon>
        <taxon>Fungi</taxon>
        <taxon>Dikarya</taxon>
        <taxon>Basidiomycota</taxon>
        <taxon>Agaricomycotina</taxon>
        <taxon>Agaricomycetes</taxon>
        <taxon>Agaricomycetidae</taxon>
        <taxon>Agaricales</taxon>
        <taxon>Marasmiineae</taxon>
        <taxon>Physalacriaceae</taxon>
        <taxon>Armillaria</taxon>
    </lineage>
</organism>
<dbReference type="Gene3D" id="3.80.10.10">
    <property type="entry name" value="Ribonuclease Inhibitor"/>
    <property type="match status" value="1"/>
</dbReference>
<evidence type="ECO:0000313" key="3">
    <source>
        <dbReference type="Proteomes" id="UP001175226"/>
    </source>
</evidence>
<reference evidence="2" key="1">
    <citation type="submission" date="2023-06" db="EMBL/GenBank/DDBJ databases">
        <authorList>
            <consortium name="Lawrence Berkeley National Laboratory"/>
            <person name="Ahrendt S."/>
            <person name="Sahu N."/>
            <person name="Indic B."/>
            <person name="Wong-Bajracharya J."/>
            <person name="Merenyi Z."/>
            <person name="Ke H.-M."/>
            <person name="Monk M."/>
            <person name="Kocsube S."/>
            <person name="Drula E."/>
            <person name="Lipzen A."/>
            <person name="Balint B."/>
            <person name="Henrissat B."/>
            <person name="Andreopoulos B."/>
            <person name="Martin F.M."/>
            <person name="Harder C.B."/>
            <person name="Rigling D."/>
            <person name="Ford K.L."/>
            <person name="Foster G.D."/>
            <person name="Pangilinan J."/>
            <person name="Papanicolaou A."/>
            <person name="Barry K."/>
            <person name="LaButti K."/>
            <person name="Viragh M."/>
            <person name="Koriabine M."/>
            <person name="Yan M."/>
            <person name="Riley R."/>
            <person name="Champramary S."/>
            <person name="Plett K.L."/>
            <person name="Tsai I.J."/>
            <person name="Slot J."/>
            <person name="Sipos G."/>
            <person name="Plett J."/>
            <person name="Nagy L.G."/>
            <person name="Grigoriev I.V."/>
        </authorList>
    </citation>
    <scope>NUCLEOTIDE SEQUENCE</scope>
    <source>
        <strain evidence="2">FPL87.14</strain>
    </source>
</reference>
<evidence type="ECO:0000256" key="1">
    <source>
        <dbReference type="SAM" id="MobiDB-lite"/>
    </source>
</evidence>
<feature type="region of interest" description="Disordered" evidence="1">
    <location>
        <begin position="1"/>
        <end position="21"/>
    </location>
</feature>
<dbReference type="EMBL" id="JAUEPT010000015">
    <property type="protein sequence ID" value="KAK0445888.1"/>
    <property type="molecule type" value="Genomic_DNA"/>
</dbReference>